<keyword evidence="1" id="KW-1133">Transmembrane helix</keyword>
<dbReference type="EMBL" id="FNAK01000007">
    <property type="protein sequence ID" value="SDE53298.1"/>
    <property type="molecule type" value="Genomic_DNA"/>
</dbReference>
<feature type="transmembrane region" description="Helical" evidence="1">
    <location>
        <begin position="76"/>
        <end position="94"/>
    </location>
</feature>
<dbReference type="AlphaFoldDB" id="A0A1G7DP72"/>
<sequence>MTMKKRVTTALYFLVGLVNLAPIPGAAGQKYLETLYGVSISSPDLLFLMQHRALLFGVVGGLLVVAAFLPIYRKVAMAAGLFSMISFILLYAIADFQSDAILKACLVDAIAVAFLGLAWMLGERRSGLRKAPPSVTR</sequence>
<evidence type="ECO:0000256" key="1">
    <source>
        <dbReference type="SAM" id="Phobius"/>
    </source>
</evidence>
<evidence type="ECO:0008006" key="4">
    <source>
        <dbReference type="Google" id="ProtNLM"/>
    </source>
</evidence>
<keyword evidence="1" id="KW-0472">Membrane</keyword>
<dbReference type="STRING" id="637679.GCA_001550055_02111"/>
<dbReference type="Proteomes" id="UP000183685">
    <property type="component" value="Unassembled WGS sequence"/>
</dbReference>
<protein>
    <recommendedName>
        <fullName evidence="4">Phosphopantetheine adenylyltransferase</fullName>
    </recommendedName>
</protein>
<keyword evidence="1" id="KW-0812">Transmembrane</keyword>
<reference evidence="2 3" key="1">
    <citation type="submission" date="2016-10" db="EMBL/GenBank/DDBJ databases">
        <authorList>
            <person name="de Groot N.N."/>
        </authorList>
    </citation>
    <scope>NUCLEOTIDE SEQUENCE [LARGE SCALE GENOMIC DNA]</scope>
    <source>
        <strain evidence="2 3">CGMCC 1.9109</strain>
    </source>
</reference>
<keyword evidence="3" id="KW-1185">Reference proteome</keyword>
<accession>A0A1G7DP72</accession>
<organism evidence="2 3">
    <name type="scientific">Kordiimonas lacus</name>
    <dbReference type="NCBI Taxonomy" id="637679"/>
    <lineage>
        <taxon>Bacteria</taxon>
        <taxon>Pseudomonadati</taxon>
        <taxon>Pseudomonadota</taxon>
        <taxon>Alphaproteobacteria</taxon>
        <taxon>Kordiimonadales</taxon>
        <taxon>Kordiimonadaceae</taxon>
        <taxon>Kordiimonas</taxon>
    </lineage>
</organism>
<name>A0A1G7DP72_9PROT</name>
<evidence type="ECO:0000313" key="3">
    <source>
        <dbReference type="Proteomes" id="UP000183685"/>
    </source>
</evidence>
<feature type="transmembrane region" description="Helical" evidence="1">
    <location>
        <begin position="100"/>
        <end position="121"/>
    </location>
</feature>
<proteinExistence type="predicted"/>
<gene>
    <name evidence="2" type="ORF">SAMN04488071_3196</name>
</gene>
<evidence type="ECO:0000313" key="2">
    <source>
        <dbReference type="EMBL" id="SDE53298.1"/>
    </source>
</evidence>
<feature type="transmembrane region" description="Helical" evidence="1">
    <location>
        <begin position="52"/>
        <end position="69"/>
    </location>
</feature>